<evidence type="ECO:0000313" key="1">
    <source>
        <dbReference type="EMBL" id="SFM16289.1"/>
    </source>
</evidence>
<dbReference type="EMBL" id="FOTV01000052">
    <property type="protein sequence ID" value="SFM16289.1"/>
    <property type="molecule type" value="Genomic_DNA"/>
</dbReference>
<sequence>MRDDTPKTYTEVLDALSGRGSLSFDIPAARKKQFALNINRQKKSLIMVRQNTSWLGKKWALIYSFYAEISLMWASRGVPSMGHAFLVYQTAHPAIETIEGEDIEDGIVRVTFNGRP</sequence>
<organism evidence="1 2">
    <name type="scientific">Marinobacter salarius</name>
    <dbReference type="NCBI Taxonomy" id="1420917"/>
    <lineage>
        <taxon>Bacteria</taxon>
        <taxon>Pseudomonadati</taxon>
        <taxon>Pseudomonadota</taxon>
        <taxon>Gammaproteobacteria</taxon>
        <taxon>Pseudomonadales</taxon>
        <taxon>Marinobacteraceae</taxon>
        <taxon>Marinobacter</taxon>
    </lineage>
</organism>
<gene>
    <name evidence="1" type="ORF">SAMN04487868_1522</name>
</gene>
<comment type="caution">
    <text evidence="1">The sequence shown here is derived from an EMBL/GenBank/DDBJ whole genome shotgun (WGS) entry which is preliminary data.</text>
</comment>
<dbReference type="Proteomes" id="UP000199211">
    <property type="component" value="Unassembled WGS sequence"/>
</dbReference>
<reference evidence="1 2" key="1">
    <citation type="submission" date="2016-10" db="EMBL/GenBank/DDBJ databases">
        <authorList>
            <person name="Varghese N."/>
            <person name="Submissions S."/>
        </authorList>
    </citation>
    <scope>NUCLEOTIDE SEQUENCE [LARGE SCALE GENOMIC DNA]</scope>
    <source>
        <strain evidence="1 2">DSM 26291</strain>
    </source>
</reference>
<accession>A0ABY1FUX1</accession>
<evidence type="ECO:0000313" key="2">
    <source>
        <dbReference type="Proteomes" id="UP000199211"/>
    </source>
</evidence>
<proteinExistence type="predicted"/>
<dbReference type="RefSeq" id="WP_091644698.1">
    <property type="nucleotide sequence ID" value="NZ_FOTV01000052.1"/>
</dbReference>
<name>A0ABY1FUX1_9GAMM</name>
<keyword evidence="2" id="KW-1185">Reference proteome</keyword>
<protein>
    <submittedName>
        <fullName evidence="1">Uncharacterized protein</fullName>
    </submittedName>
</protein>